<evidence type="ECO:0000313" key="2">
    <source>
        <dbReference type="EMBL" id="KAJ4499801.1"/>
    </source>
</evidence>
<comment type="caution">
    <text evidence="2">The sequence shown here is derived from an EMBL/GenBank/DDBJ whole genome shotgun (WGS) entry which is preliminary data.</text>
</comment>
<gene>
    <name evidence="2" type="ORF">C8R41DRAFT_608815</name>
</gene>
<accession>A0ABQ8VTY1</accession>
<feature type="compositionally biased region" description="Polar residues" evidence="1">
    <location>
        <begin position="1"/>
        <end position="12"/>
    </location>
</feature>
<name>A0ABQ8VTY1_9AGAR</name>
<evidence type="ECO:0000313" key="3">
    <source>
        <dbReference type="Proteomes" id="UP001150217"/>
    </source>
</evidence>
<dbReference type="EMBL" id="JANVFT010000009">
    <property type="protein sequence ID" value="KAJ4499801.1"/>
    <property type="molecule type" value="Genomic_DNA"/>
</dbReference>
<sequence>MIQAQAPSNTQVMKFEREDADDCGFGPSRSNGGDSQQKQPKIKGPDETLLPKREEPDRIRLWNELQSLLQVQAQDNSNTGPGPKVEPDAKHNTPAVVVKTETGNIPFHKRRSQIFTSTNDNHSQPIRPKVEDPDSQIPKQEPVEISRIGIERVHRHELMKRPEMKPDVKRELDVTIVKSEHILPSIYLQKRDSRSHTQERIGKNRSFDAVQYTSRATATAKEEEYGQSRYSLDRRGGDSGLPKPQTHAVKRERDDEASGGPGRGRGGDTRNSRYSDSAAFWKTDRSSRGKSGGYHDTKRVKR</sequence>
<feature type="compositionally biased region" description="Polar residues" evidence="1">
    <location>
        <begin position="70"/>
        <end position="80"/>
    </location>
</feature>
<keyword evidence="3" id="KW-1185">Reference proteome</keyword>
<protein>
    <submittedName>
        <fullName evidence="2">Uncharacterized protein</fullName>
    </submittedName>
</protein>
<proteinExistence type="predicted"/>
<organism evidence="2 3">
    <name type="scientific">Lentinula lateritia</name>
    <dbReference type="NCBI Taxonomy" id="40482"/>
    <lineage>
        <taxon>Eukaryota</taxon>
        <taxon>Fungi</taxon>
        <taxon>Dikarya</taxon>
        <taxon>Basidiomycota</taxon>
        <taxon>Agaricomycotina</taxon>
        <taxon>Agaricomycetes</taxon>
        <taxon>Agaricomycetidae</taxon>
        <taxon>Agaricales</taxon>
        <taxon>Marasmiineae</taxon>
        <taxon>Omphalotaceae</taxon>
        <taxon>Lentinula</taxon>
    </lineage>
</organism>
<feature type="compositionally biased region" description="Basic and acidic residues" evidence="1">
    <location>
        <begin position="220"/>
        <end position="237"/>
    </location>
</feature>
<dbReference type="Proteomes" id="UP001150217">
    <property type="component" value="Unassembled WGS sequence"/>
</dbReference>
<reference evidence="2" key="1">
    <citation type="submission" date="2022-08" db="EMBL/GenBank/DDBJ databases">
        <title>A Global Phylogenomic Analysis of the Shiitake Genus Lentinula.</title>
        <authorList>
            <consortium name="DOE Joint Genome Institute"/>
            <person name="Sierra-Patev S."/>
            <person name="Min B."/>
            <person name="Naranjo-Ortiz M."/>
            <person name="Looney B."/>
            <person name="Konkel Z."/>
            <person name="Slot J.C."/>
            <person name="Sakamoto Y."/>
            <person name="Steenwyk J.L."/>
            <person name="Rokas A."/>
            <person name="Carro J."/>
            <person name="Camarero S."/>
            <person name="Ferreira P."/>
            <person name="Molpeceres G."/>
            <person name="Ruiz-Duenas F.J."/>
            <person name="Serrano A."/>
            <person name="Henrissat B."/>
            <person name="Drula E."/>
            <person name="Hughes K.W."/>
            <person name="Mata J.L."/>
            <person name="Ishikawa N.K."/>
            <person name="Vargas-Isla R."/>
            <person name="Ushijima S."/>
            <person name="Smith C.A."/>
            <person name="Ahrendt S."/>
            <person name="Andreopoulos W."/>
            <person name="He G."/>
            <person name="Labutti K."/>
            <person name="Lipzen A."/>
            <person name="Ng V."/>
            <person name="Riley R."/>
            <person name="Sandor L."/>
            <person name="Barry K."/>
            <person name="Martinez A.T."/>
            <person name="Xiao Y."/>
            <person name="Gibbons J.G."/>
            <person name="Terashima K."/>
            <person name="Grigoriev I.V."/>
            <person name="Hibbett D.S."/>
        </authorList>
    </citation>
    <scope>NUCLEOTIDE SEQUENCE</scope>
    <source>
        <strain evidence="2">RHP3577 ss4</strain>
    </source>
</reference>
<feature type="compositionally biased region" description="Polar residues" evidence="1">
    <location>
        <begin position="28"/>
        <end position="39"/>
    </location>
</feature>
<feature type="compositionally biased region" description="Basic and acidic residues" evidence="1">
    <location>
        <begin position="43"/>
        <end position="58"/>
    </location>
</feature>
<feature type="region of interest" description="Disordered" evidence="1">
    <location>
        <begin position="1"/>
        <end position="58"/>
    </location>
</feature>
<feature type="compositionally biased region" description="Basic and acidic residues" evidence="1">
    <location>
        <begin position="282"/>
        <end position="302"/>
    </location>
</feature>
<evidence type="ECO:0000256" key="1">
    <source>
        <dbReference type="SAM" id="MobiDB-lite"/>
    </source>
</evidence>
<feature type="compositionally biased region" description="Polar residues" evidence="1">
    <location>
        <begin position="113"/>
        <end position="124"/>
    </location>
</feature>
<feature type="region of interest" description="Disordered" evidence="1">
    <location>
        <begin position="218"/>
        <end position="302"/>
    </location>
</feature>
<feature type="region of interest" description="Disordered" evidence="1">
    <location>
        <begin position="70"/>
        <end position="142"/>
    </location>
</feature>